<protein>
    <recommendedName>
        <fullName evidence="6">Peptide deformylase</fullName>
        <shortName evidence="6">PDF</shortName>
        <ecNumber evidence="6">3.5.1.88</ecNumber>
    </recommendedName>
    <alternativeName>
        <fullName evidence="6">Polypeptide deformylase</fullName>
    </alternativeName>
</protein>
<evidence type="ECO:0000313" key="8">
    <source>
        <dbReference type="Proteomes" id="UP000460751"/>
    </source>
</evidence>
<comment type="cofactor">
    <cofactor evidence="6">
        <name>Fe(2+)</name>
        <dbReference type="ChEBI" id="CHEBI:29033"/>
    </cofactor>
    <text evidence="6">Binds 1 Fe(2+) ion.</text>
</comment>
<comment type="similarity">
    <text evidence="1 6">Belongs to the polypeptide deformylase family.</text>
</comment>
<dbReference type="InterPro" id="IPR036821">
    <property type="entry name" value="Peptide_deformylase_sf"/>
</dbReference>
<name>A0A9X5B3W4_9GAMM</name>
<feature type="binding site" evidence="6">
    <location>
        <position position="138"/>
    </location>
    <ligand>
        <name>Fe cation</name>
        <dbReference type="ChEBI" id="CHEBI:24875"/>
    </ligand>
</feature>
<dbReference type="PRINTS" id="PR01576">
    <property type="entry name" value="PDEFORMYLASE"/>
</dbReference>
<dbReference type="PIRSF" id="PIRSF004749">
    <property type="entry name" value="Pep_def"/>
    <property type="match status" value="1"/>
</dbReference>
<keyword evidence="5 6" id="KW-0408">Iron</keyword>
<evidence type="ECO:0000256" key="1">
    <source>
        <dbReference type="ARBA" id="ARBA00010759"/>
    </source>
</evidence>
<dbReference type="NCBIfam" id="NF001159">
    <property type="entry name" value="PRK00150.1-3"/>
    <property type="match status" value="1"/>
</dbReference>
<comment type="caution">
    <text evidence="7">The sequence shown here is derived from an EMBL/GenBank/DDBJ whole genome shotgun (WGS) entry which is preliminary data.</text>
</comment>
<proteinExistence type="inferred from homology"/>
<dbReference type="Pfam" id="PF01327">
    <property type="entry name" value="Pep_deformylase"/>
    <property type="match status" value="1"/>
</dbReference>
<dbReference type="AlphaFoldDB" id="A0A9X5B3W4"/>
<dbReference type="FunFam" id="3.90.45.10:FF:000001">
    <property type="entry name" value="Peptide deformylase"/>
    <property type="match status" value="1"/>
</dbReference>
<dbReference type="InterPro" id="IPR023635">
    <property type="entry name" value="Peptide_deformylase"/>
</dbReference>
<comment type="function">
    <text evidence="6">Removes the formyl group from the N-terminal Met of newly synthesized proteins. Requires at least a dipeptide for an efficient rate of reaction. N-terminal L-methionine is a prerequisite for activity but the enzyme has broad specificity at other positions.</text>
</comment>
<feature type="binding site" evidence="6">
    <location>
        <position position="134"/>
    </location>
    <ligand>
        <name>Fe cation</name>
        <dbReference type="ChEBI" id="CHEBI:24875"/>
    </ligand>
</feature>
<dbReference type="PANTHER" id="PTHR10458">
    <property type="entry name" value="PEPTIDE DEFORMYLASE"/>
    <property type="match status" value="1"/>
</dbReference>
<organism evidence="7 8">
    <name type="scientific">Vreelandella halophila</name>
    <dbReference type="NCBI Taxonomy" id="86177"/>
    <lineage>
        <taxon>Bacteria</taxon>
        <taxon>Pseudomonadati</taxon>
        <taxon>Pseudomonadota</taxon>
        <taxon>Gammaproteobacteria</taxon>
        <taxon>Oceanospirillales</taxon>
        <taxon>Halomonadaceae</taxon>
        <taxon>Vreelandella</taxon>
    </lineage>
</organism>
<comment type="catalytic activity">
    <reaction evidence="6">
        <text>N-terminal N-formyl-L-methionyl-[peptide] + H2O = N-terminal L-methionyl-[peptide] + formate</text>
        <dbReference type="Rhea" id="RHEA:24420"/>
        <dbReference type="Rhea" id="RHEA-COMP:10639"/>
        <dbReference type="Rhea" id="RHEA-COMP:10640"/>
        <dbReference type="ChEBI" id="CHEBI:15377"/>
        <dbReference type="ChEBI" id="CHEBI:15740"/>
        <dbReference type="ChEBI" id="CHEBI:49298"/>
        <dbReference type="ChEBI" id="CHEBI:64731"/>
        <dbReference type="EC" id="3.5.1.88"/>
    </reaction>
</comment>
<dbReference type="GO" id="GO:0046872">
    <property type="term" value="F:metal ion binding"/>
    <property type="evidence" value="ECO:0007669"/>
    <property type="project" value="UniProtKB-KW"/>
</dbReference>
<evidence type="ECO:0000256" key="2">
    <source>
        <dbReference type="ARBA" id="ARBA00022723"/>
    </source>
</evidence>
<dbReference type="SUPFAM" id="SSF56420">
    <property type="entry name" value="Peptide deformylase"/>
    <property type="match status" value="1"/>
</dbReference>
<accession>A0A9X5B3W4</accession>
<keyword evidence="3 6" id="KW-0378">Hydrolase</keyword>
<keyword evidence="4 6" id="KW-0648">Protein biosynthesis</keyword>
<dbReference type="EC" id="3.5.1.88" evidence="6"/>
<keyword evidence="8" id="KW-1185">Reference proteome</keyword>
<dbReference type="NCBIfam" id="TIGR00079">
    <property type="entry name" value="pept_deformyl"/>
    <property type="match status" value="1"/>
</dbReference>
<dbReference type="RefSeq" id="WP_151440308.1">
    <property type="nucleotide sequence ID" value="NZ_WMEX01000002.1"/>
</dbReference>
<dbReference type="Proteomes" id="UP000460751">
    <property type="component" value="Unassembled WGS sequence"/>
</dbReference>
<keyword evidence="2 6" id="KW-0479">Metal-binding</keyword>
<evidence type="ECO:0000256" key="5">
    <source>
        <dbReference type="ARBA" id="ARBA00023004"/>
    </source>
</evidence>
<dbReference type="GO" id="GO:0042586">
    <property type="term" value="F:peptide deformylase activity"/>
    <property type="evidence" value="ECO:0007669"/>
    <property type="project" value="UniProtKB-UniRule"/>
</dbReference>
<feature type="binding site" evidence="6">
    <location>
        <position position="92"/>
    </location>
    <ligand>
        <name>Fe cation</name>
        <dbReference type="ChEBI" id="CHEBI:24875"/>
    </ligand>
</feature>
<dbReference type="EMBL" id="WMEX01000002">
    <property type="protein sequence ID" value="MYL25900.1"/>
    <property type="molecule type" value="Genomic_DNA"/>
</dbReference>
<evidence type="ECO:0000256" key="3">
    <source>
        <dbReference type="ARBA" id="ARBA00022801"/>
    </source>
</evidence>
<evidence type="ECO:0000313" key="7">
    <source>
        <dbReference type="EMBL" id="MYL25900.1"/>
    </source>
</evidence>
<dbReference type="CDD" id="cd00487">
    <property type="entry name" value="Pep_deformylase"/>
    <property type="match status" value="1"/>
</dbReference>
<sequence length="169" mass="19294">MMTLSILEFPDPRLRTVAEPVASVDDSIRRLVDDMIETMYAAPGIGLAATQVNVHRRVLVIDLSEDQSTPRVFINPELEIPESEKEPMQEGCLSIPGVYEDVSRPQSVRVRALDYHGEPFDEEHSGLMAVCLQHEVDHLNGKLFIDYLSQLKRSRIRRRVEKQQRQKAS</sequence>
<gene>
    <name evidence="6" type="primary">def</name>
    <name evidence="7" type="ORF">GLW01_03745</name>
</gene>
<dbReference type="GO" id="GO:0006412">
    <property type="term" value="P:translation"/>
    <property type="evidence" value="ECO:0007669"/>
    <property type="project" value="UniProtKB-UniRule"/>
</dbReference>
<evidence type="ECO:0000256" key="4">
    <source>
        <dbReference type="ARBA" id="ARBA00022917"/>
    </source>
</evidence>
<dbReference type="Gene3D" id="3.90.45.10">
    <property type="entry name" value="Peptide deformylase"/>
    <property type="match status" value="1"/>
</dbReference>
<dbReference type="PANTHER" id="PTHR10458:SF21">
    <property type="entry name" value="PEPTIDE DEFORMYLASE"/>
    <property type="match status" value="1"/>
</dbReference>
<feature type="active site" evidence="6">
    <location>
        <position position="135"/>
    </location>
</feature>
<reference evidence="7 8" key="1">
    <citation type="submission" date="2019-11" db="EMBL/GenBank/DDBJ databases">
        <title>Genome sequences of 17 halophilic strains isolated from different environments.</title>
        <authorList>
            <person name="Furrow R.E."/>
        </authorList>
    </citation>
    <scope>NUCLEOTIDE SEQUENCE [LARGE SCALE GENOMIC DNA]</scope>
    <source>
        <strain evidence="7 8">22507_15_FS</strain>
    </source>
</reference>
<dbReference type="OrthoDB" id="9804313at2"/>
<dbReference type="HAMAP" id="MF_00163">
    <property type="entry name" value="Pep_deformylase"/>
    <property type="match status" value="1"/>
</dbReference>
<evidence type="ECO:0000256" key="6">
    <source>
        <dbReference type="HAMAP-Rule" id="MF_00163"/>
    </source>
</evidence>